<evidence type="ECO:0000259" key="2">
    <source>
        <dbReference type="Pfam" id="PF00487"/>
    </source>
</evidence>
<gene>
    <name evidence="3" type="ORF">SMD27_08740</name>
</gene>
<dbReference type="RefSeq" id="WP_320507987.1">
    <property type="nucleotide sequence ID" value="NZ_JAXCLW010000002.1"/>
</dbReference>
<accession>A0ABU5E9L8</accession>
<keyword evidence="4" id="KW-1185">Reference proteome</keyword>
<feature type="transmembrane region" description="Helical" evidence="1">
    <location>
        <begin position="145"/>
        <end position="165"/>
    </location>
</feature>
<evidence type="ECO:0000313" key="3">
    <source>
        <dbReference type="EMBL" id="MDY0882929.1"/>
    </source>
</evidence>
<comment type="caution">
    <text evidence="3">The sequence shown here is derived from an EMBL/GenBank/DDBJ whole genome shotgun (WGS) entry which is preliminary data.</text>
</comment>
<dbReference type="EC" id="1.14.19.-" evidence="3"/>
<proteinExistence type="predicted"/>
<dbReference type="Pfam" id="PF00487">
    <property type="entry name" value="FA_desaturase"/>
    <property type="match status" value="1"/>
</dbReference>
<evidence type="ECO:0000313" key="4">
    <source>
        <dbReference type="Proteomes" id="UP001279642"/>
    </source>
</evidence>
<sequence length="315" mass="36544">METRMPPAARAGQRKGDFGRHAYRIDWPTLTLAYGIYFSFLLITFSYHYLPWWIVCPLGTIVVALHGSLQHEGTHGYPTRWPAVNSFIVGWPLWLWLPYLNYRSAHLQHHIDENLTDPSIDPESNYLTETQWSAMSPLHRLMRQAMRPLLGRMVFGPIYYAVMGLRDLSNALLRGHLAILRAWAWHLPAVALILYWVLVVCGIPLWAYILGFAYPGTALALVRSFAEHRAHTSVTGRTVICEAGPFWSWLFLYNNLHVVHHDEPGLAWYKRPARYRVRKPELTAQAEHYVMPGYRRLFERYSFAAKEPLLHPQSE</sequence>
<name>A0ABU5E9L8_9PROT</name>
<feature type="transmembrane region" description="Helical" evidence="1">
    <location>
        <begin position="21"/>
        <end position="43"/>
    </location>
</feature>
<evidence type="ECO:0000256" key="1">
    <source>
        <dbReference type="SAM" id="Phobius"/>
    </source>
</evidence>
<keyword evidence="1" id="KW-0472">Membrane</keyword>
<dbReference type="InterPro" id="IPR005804">
    <property type="entry name" value="FA_desaturase_dom"/>
</dbReference>
<dbReference type="Proteomes" id="UP001279642">
    <property type="component" value="Unassembled WGS sequence"/>
</dbReference>
<keyword evidence="1" id="KW-1133">Transmembrane helix</keyword>
<keyword evidence="1" id="KW-0812">Transmembrane</keyword>
<keyword evidence="3" id="KW-0560">Oxidoreductase</keyword>
<protein>
    <submittedName>
        <fullName evidence="3">Fatty acid desaturase</fullName>
        <ecNumber evidence="3">1.14.19.-</ecNumber>
    </submittedName>
</protein>
<feature type="domain" description="Fatty acid desaturase" evidence="2">
    <location>
        <begin position="49"/>
        <end position="289"/>
    </location>
</feature>
<dbReference type="GO" id="GO:0016491">
    <property type="term" value="F:oxidoreductase activity"/>
    <property type="evidence" value="ECO:0007669"/>
    <property type="project" value="UniProtKB-KW"/>
</dbReference>
<organism evidence="3 4">
    <name type="scientific">Dongia soli</name>
    <dbReference type="NCBI Taxonomy" id="600628"/>
    <lineage>
        <taxon>Bacteria</taxon>
        <taxon>Pseudomonadati</taxon>
        <taxon>Pseudomonadota</taxon>
        <taxon>Alphaproteobacteria</taxon>
        <taxon>Rhodospirillales</taxon>
        <taxon>Dongiaceae</taxon>
        <taxon>Dongia</taxon>
    </lineage>
</organism>
<reference evidence="3 4" key="1">
    <citation type="journal article" date="2016" name="Antonie Van Leeuwenhoek">
        <title>Dongia soli sp. nov., isolated from soil from Dokdo, Korea.</title>
        <authorList>
            <person name="Kim D.U."/>
            <person name="Lee H."/>
            <person name="Kim H."/>
            <person name="Kim S.G."/>
            <person name="Ka J.O."/>
        </authorList>
    </citation>
    <scope>NUCLEOTIDE SEQUENCE [LARGE SCALE GENOMIC DNA]</scope>
    <source>
        <strain evidence="3 4">D78</strain>
    </source>
</reference>
<dbReference type="EMBL" id="JAXCLW010000002">
    <property type="protein sequence ID" value="MDY0882929.1"/>
    <property type="molecule type" value="Genomic_DNA"/>
</dbReference>
<feature type="transmembrane region" description="Helical" evidence="1">
    <location>
        <begin position="81"/>
        <end position="99"/>
    </location>
</feature>